<accession>A0AAD9LLQ1</accession>
<dbReference type="PANTHER" id="PTHR33129">
    <property type="entry name" value="PROTEIN KINASE DOMAIN-CONTAINING PROTEIN-RELATED"/>
    <property type="match status" value="1"/>
</dbReference>
<dbReference type="InterPro" id="IPR052980">
    <property type="entry name" value="Crinkler_effector"/>
</dbReference>
<keyword evidence="2" id="KW-1185">Reference proteome</keyword>
<proteinExistence type="predicted"/>
<sequence>MLDSYDKMNQVQQKQKIRLAAEEPKETFREGECKELPVLPFVDKYRLGKYYYTRACYAEYYKLVNEMLNDQERCVTVTGTPGVGKSIFYAYFFKRFRKEMQGKNTCVVAAAYIRDELVNVIAFEDDDDDGVWRINEEDIDDFIAGALGRGKNVVLLCDGPPKRIRGWIQTVVFTRPYKEWMRAVENDNCTLWLPLWELGELFESGEYIGLKKPDGSPIGDDTIEGGFDIFGGVARECFLPTEELVEQRKQELLAGVAQISTPEEFKRLARQGWTRDGLPYFPFRTSERWDVDHNGTRVYNMHMGRHYASST</sequence>
<comment type="caution">
    <text evidence="1">The sequence shown here is derived from an EMBL/GenBank/DDBJ whole genome shotgun (WGS) entry which is preliminary data.</text>
</comment>
<name>A0AAD9LLQ1_9STRA</name>
<evidence type="ECO:0000313" key="2">
    <source>
        <dbReference type="Proteomes" id="UP001259832"/>
    </source>
</evidence>
<protein>
    <recommendedName>
        <fullName evidence="3">Crinkler (CRN) family protein</fullName>
    </recommendedName>
</protein>
<gene>
    <name evidence="1" type="ORF">P3T76_007181</name>
</gene>
<dbReference type="EMBL" id="JASMQC010000012">
    <property type="protein sequence ID" value="KAK1941315.1"/>
    <property type="molecule type" value="Genomic_DNA"/>
</dbReference>
<dbReference type="AlphaFoldDB" id="A0AAD9LLQ1"/>
<dbReference type="PANTHER" id="PTHR33129:SF1">
    <property type="entry name" value="ATP-BINDING PROTEIN"/>
    <property type="match status" value="1"/>
</dbReference>
<dbReference type="InterPro" id="IPR027417">
    <property type="entry name" value="P-loop_NTPase"/>
</dbReference>
<evidence type="ECO:0008006" key="3">
    <source>
        <dbReference type="Google" id="ProtNLM"/>
    </source>
</evidence>
<dbReference type="SUPFAM" id="SSF52540">
    <property type="entry name" value="P-loop containing nucleoside triphosphate hydrolases"/>
    <property type="match status" value="1"/>
</dbReference>
<reference evidence="1" key="1">
    <citation type="submission" date="2023-08" db="EMBL/GenBank/DDBJ databases">
        <title>Reference Genome Resource for the Citrus Pathogen Phytophthora citrophthora.</title>
        <authorList>
            <person name="Moller H."/>
            <person name="Coetzee B."/>
            <person name="Rose L.J."/>
            <person name="Van Niekerk J.M."/>
        </authorList>
    </citation>
    <scope>NUCLEOTIDE SEQUENCE</scope>
    <source>
        <strain evidence="1">STE-U-9442</strain>
    </source>
</reference>
<organism evidence="1 2">
    <name type="scientific">Phytophthora citrophthora</name>
    <dbReference type="NCBI Taxonomy" id="4793"/>
    <lineage>
        <taxon>Eukaryota</taxon>
        <taxon>Sar</taxon>
        <taxon>Stramenopiles</taxon>
        <taxon>Oomycota</taxon>
        <taxon>Peronosporomycetes</taxon>
        <taxon>Peronosporales</taxon>
        <taxon>Peronosporaceae</taxon>
        <taxon>Phytophthora</taxon>
    </lineage>
</organism>
<dbReference type="Proteomes" id="UP001259832">
    <property type="component" value="Unassembled WGS sequence"/>
</dbReference>
<evidence type="ECO:0000313" key="1">
    <source>
        <dbReference type="EMBL" id="KAK1941315.1"/>
    </source>
</evidence>